<accession>A0A5S4V8R9</accession>
<name>A0A5S4V8R9_9MICO</name>
<dbReference type="PANTHER" id="PTHR39441">
    <property type="entry name" value="DUF2252 DOMAIN-CONTAINING PROTEIN"/>
    <property type="match status" value="1"/>
</dbReference>
<keyword evidence="2" id="KW-1185">Reference proteome</keyword>
<dbReference type="Pfam" id="PF10009">
    <property type="entry name" value="DUF2252"/>
    <property type="match status" value="1"/>
</dbReference>
<evidence type="ECO:0000313" key="2">
    <source>
        <dbReference type="Proteomes" id="UP000325243"/>
    </source>
</evidence>
<dbReference type="Proteomes" id="UP000325243">
    <property type="component" value="Unassembled WGS sequence"/>
</dbReference>
<dbReference type="RefSeq" id="WP_148733187.1">
    <property type="nucleotide sequence ID" value="NZ_VSSB01000001.1"/>
</dbReference>
<dbReference type="AlphaFoldDB" id="A0A5S4V8R9"/>
<protein>
    <submittedName>
        <fullName evidence="1">DUF2252 domain-containing protein</fullName>
    </submittedName>
</protein>
<reference evidence="1 2" key="1">
    <citation type="submission" date="2019-08" db="EMBL/GenBank/DDBJ databases">
        <authorList>
            <person name="Hu J."/>
        </authorList>
    </citation>
    <scope>NUCLEOTIDE SEQUENCE [LARGE SCALE GENOMIC DNA]</scope>
    <source>
        <strain evidence="1 2">NEAU-184</strain>
    </source>
</reference>
<organism evidence="1 2">
    <name type="scientific">Agromyces mariniharenae</name>
    <dbReference type="NCBI Taxonomy" id="2604423"/>
    <lineage>
        <taxon>Bacteria</taxon>
        <taxon>Bacillati</taxon>
        <taxon>Actinomycetota</taxon>
        <taxon>Actinomycetes</taxon>
        <taxon>Micrococcales</taxon>
        <taxon>Microbacteriaceae</taxon>
        <taxon>Agromyces</taxon>
    </lineage>
</organism>
<comment type="caution">
    <text evidence="1">The sequence shown here is derived from an EMBL/GenBank/DDBJ whole genome shotgun (WGS) entry which is preliminary data.</text>
</comment>
<proteinExistence type="predicted"/>
<dbReference type="PANTHER" id="PTHR39441:SF1">
    <property type="entry name" value="DUF2252 DOMAIN-CONTAINING PROTEIN"/>
    <property type="match status" value="1"/>
</dbReference>
<dbReference type="EMBL" id="VSSB01000001">
    <property type="protein sequence ID" value="TYL53721.1"/>
    <property type="molecule type" value="Genomic_DNA"/>
</dbReference>
<sequence length="472" mass="52220">MTIALDTRTDQALLPRKARRDLGREARTRLPVDAHGALAPSERDPIAVLERQAESRVPSLIALRHSRMASSAFAFYRGAAAIMADDLREVPDSGIITHLCGDAHLSNVGVFASPERSLVIDLNDFDETAPGPFEWDVKRMAASFEIAARARGFDDDTRARIVMRVVRAYGAAMRQAARTPLVELFTARLDMEDVLTGLSSELATEASERAHRIIAKSRRRDSRQAANSLAERVDGVWRFRSDPPILVPFRHIAEESGLSNDEAEQRIRDIFETYRETLPPERRRVLDRFRMVDAAMKVVGVGSVGTRAWVVLFQGNGKNDVLMLQAKEAQQSVLERPGEPSAYAHQGQRVVHGQRIMQALGDVLVGWTTGTGIDGHDRDFYVRQFRDWKGSAEPEVMEPSTMRIYAEYCGIILARAHARGGDPALISGYVGDAKEFARAILDFSVAYADRTESDHSALLAAIAEGRVEASAS</sequence>
<dbReference type="InterPro" id="IPR018721">
    <property type="entry name" value="DUF2252"/>
</dbReference>
<gene>
    <name evidence="1" type="ORF">FYC51_08735</name>
</gene>
<evidence type="ECO:0000313" key="1">
    <source>
        <dbReference type="EMBL" id="TYL53721.1"/>
    </source>
</evidence>